<dbReference type="Proteomes" id="UP000273500">
    <property type="component" value="Unassembled WGS sequence"/>
</dbReference>
<sequence>MATGQPDAPTPSKKKLTALQQRFCEAYARLWKGAPAARVAGYATGSAKQTALDLLKDERILAAIKEEAVRLGMSIDEATVRMSEWGRVTADDVLTKVEYEETTKIHQPLEEAIQAIKDDIDYEYEFMVRSWEVLGTSEEDQGKELLQHQAWVKHRKLDILRHKMQLERNPNAFRIIDGPKVKKYRMQVDLVKVHDLQAGHMIKKVKETKYGLEVELHDARDATDKILKLNGAYAPVKVDHTTNGNDMPGSNIMMPDNGRD</sequence>
<evidence type="ECO:0000313" key="2">
    <source>
        <dbReference type="EMBL" id="RSK50086.1"/>
    </source>
</evidence>
<dbReference type="OrthoDB" id="882893at2"/>
<reference evidence="2 3" key="1">
    <citation type="submission" date="2018-12" db="EMBL/GenBank/DDBJ databases">
        <authorList>
            <person name="Feng G."/>
            <person name="Zhu H."/>
        </authorList>
    </citation>
    <scope>NUCLEOTIDE SEQUENCE [LARGE SCALE GENOMIC DNA]</scope>
    <source>
        <strain evidence="2 3">KCTC 12533</strain>
    </source>
</reference>
<dbReference type="AlphaFoldDB" id="A0A3R9P4P0"/>
<dbReference type="Pfam" id="PF03592">
    <property type="entry name" value="Terminase_2"/>
    <property type="match status" value="1"/>
</dbReference>
<name>A0A3R9P4P0_9BACT</name>
<evidence type="ECO:0000313" key="3">
    <source>
        <dbReference type="Proteomes" id="UP000273500"/>
    </source>
</evidence>
<dbReference type="InterPro" id="IPR005335">
    <property type="entry name" value="Terminase_ssu"/>
</dbReference>
<dbReference type="RefSeq" id="WP_125418785.1">
    <property type="nucleotide sequence ID" value="NZ_RWIT01000002.1"/>
</dbReference>
<organism evidence="2 3">
    <name type="scientific">Hymenobacter rigui</name>
    <dbReference type="NCBI Taxonomy" id="334424"/>
    <lineage>
        <taxon>Bacteria</taxon>
        <taxon>Pseudomonadati</taxon>
        <taxon>Bacteroidota</taxon>
        <taxon>Cytophagia</taxon>
        <taxon>Cytophagales</taxon>
        <taxon>Hymenobacteraceae</taxon>
        <taxon>Hymenobacter</taxon>
    </lineage>
</organism>
<evidence type="ECO:0000256" key="1">
    <source>
        <dbReference type="SAM" id="MobiDB-lite"/>
    </source>
</evidence>
<protein>
    <recommendedName>
        <fullName evidence="4">Terminase small subunit</fullName>
    </recommendedName>
</protein>
<evidence type="ECO:0008006" key="4">
    <source>
        <dbReference type="Google" id="ProtNLM"/>
    </source>
</evidence>
<gene>
    <name evidence="2" type="ORF">EI291_05395</name>
</gene>
<dbReference type="GO" id="GO:0051276">
    <property type="term" value="P:chromosome organization"/>
    <property type="evidence" value="ECO:0007669"/>
    <property type="project" value="InterPro"/>
</dbReference>
<feature type="region of interest" description="Disordered" evidence="1">
    <location>
        <begin position="240"/>
        <end position="260"/>
    </location>
</feature>
<dbReference type="Gene3D" id="1.10.10.1400">
    <property type="entry name" value="Terminase, small subunit, N-terminal DNA-binding domain, HTH motif"/>
    <property type="match status" value="1"/>
</dbReference>
<comment type="caution">
    <text evidence="2">The sequence shown here is derived from an EMBL/GenBank/DDBJ whole genome shotgun (WGS) entry which is preliminary data.</text>
</comment>
<dbReference type="EMBL" id="RWIT01000002">
    <property type="protein sequence ID" value="RSK50086.1"/>
    <property type="molecule type" value="Genomic_DNA"/>
</dbReference>
<accession>A0A3R9P4P0</accession>
<proteinExistence type="predicted"/>
<dbReference type="InterPro" id="IPR038713">
    <property type="entry name" value="Terminase_Gp1_N_sf"/>
</dbReference>
<keyword evidence="3" id="KW-1185">Reference proteome</keyword>